<dbReference type="SUPFAM" id="SSF49354">
    <property type="entry name" value="PapD-like"/>
    <property type="match status" value="1"/>
</dbReference>
<organism evidence="2 3">
    <name type="scientific">Romeriopsis navalis LEGE 11480</name>
    <dbReference type="NCBI Taxonomy" id="2777977"/>
    <lineage>
        <taxon>Bacteria</taxon>
        <taxon>Bacillati</taxon>
        <taxon>Cyanobacteriota</taxon>
        <taxon>Cyanophyceae</taxon>
        <taxon>Leptolyngbyales</taxon>
        <taxon>Leptolyngbyaceae</taxon>
        <taxon>Romeriopsis</taxon>
        <taxon>Romeriopsis navalis</taxon>
    </lineage>
</organism>
<dbReference type="Gene3D" id="2.60.40.10">
    <property type="entry name" value="Immunoglobulins"/>
    <property type="match status" value="1"/>
</dbReference>
<sequence>MQRFPFMRLAIGLLLGSGLILGSGSHAQAFRLKPISRVFRPTGTESTQSYEIHNTTKALLAVEVNTAKRSMNLQGKETLTPADDDFMIYPPQILLKPGESQTVRVTWLGNPKPEQELAYRLIAAQLPINLEPKKIQATGTQVSAGVKLAMRYEGSLYIRPFQAKADVVVEKMEAKMQGAKRMLAVTLHNRGTSRAILLDSQLELNGGIPAKVFTANEMNVIKQPVLLVNHKRQILVPYPVGATEGSFTGKLRLDDKRQ</sequence>
<evidence type="ECO:0000313" key="3">
    <source>
        <dbReference type="Proteomes" id="UP000625316"/>
    </source>
</evidence>
<reference evidence="2" key="1">
    <citation type="submission" date="2020-10" db="EMBL/GenBank/DDBJ databases">
        <authorList>
            <person name="Castelo-Branco R."/>
            <person name="Eusebio N."/>
            <person name="Adriana R."/>
            <person name="Vieira A."/>
            <person name="Brugerolle De Fraissinette N."/>
            <person name="Rezende De Castro R."/>
            <person name="Schneider M.P."/>
            <person name="Vasconcelos V."/>
            <person name="Leao P.N."/>
        </authorList>
    </citation>
    <scope>NUCLEOTIDE SEQUENCE</scope>
    <source>
        <strain evidence="2">LEGE 11480</strain>
    </source>
</reference>
<dbReference type="EMBL" id="JADEXQ010000022">
    <property type="protein sequence ID" value="MBE9029817.1"/>
    <property type="molecule type" value="Genomic_DNA"/>
</dbReference>
<dbReference type="InterPro" id="IPR016147">
    <property type="entry name" value="Pili_assmbl_chaperone_N"/>
</dbReference>
<dbReference type="AlphaFoldDB" id="A0A928VLG5"/>
<dbReference type="InterPro" id="IPR050643">
    <property type="entry name" value="Periplasmic_pilus_chap"/>
</dbReference>
<gene>
    <name evidence="2" type="ORF">IQ266_08760</name>
</gene>
<dbReference type="InterPro" id="IPR013783">
    <property type="entry name" value="Ig-like_fold"/>
</dbReference>
<dbReference type="PANTHER" id="PTHR30251">
    <property type="entry name" value="PILUS ASSEMBLY CHAPERONE"/>
    <property type="match status" value="1"/>
</dbReference>
<dbReference type="RefSeq" id="WP_264324634.1">
    <property type="nucleotide sequence ID" value="NZ_JADEXQ010000022.1"/>
</dbReference>
<keyword evidence="3" id="KW-1185">Reference proteome</keyword>
<dbReference type="Pfam" id="PF00345">
    <property type="entry name" value="PapD_N"/>
    <property type="match status" value="1"/>
</dbReference>
<protein>
    <submittedName>
        <fullName evidence="2">Molecular chaperone</fullName>
    </submittedName>
</protein>
<name>A0A928VLG5_9CYAN</name>
<feature type="domain" description="Pili assembly chaperone N-terminal" evidence="1">
    <location>
        <begin position="44"/>
        <end position="161"/>
    </location>
</feature>
<evidence type="ECO:0000259" key="1">
    <source>
        <dbReference type="Pfam" id="PF00345"/>
    </source>
</evidence>
<dbReference type="GO" id="GO:0071555">
    <property type="term" value="P:cell wall organization"/>
    <property type="evidence" value="ECO:0007669"/>
    <property type="project" value="InterPro"/>
</dbReference>
<proteinExistence type="predicted"/>
<dbReference type="InterPro" id="IPR008962">
    <property type="entry name" value="PapD-like_sf"/>
</dbReference>
<dbReference type="GO" id="GO:0030288">
    <property type="term" value="C:outer membrane-bounded periplasmic space"/>
    <property type="evidence" value="ECO:0007669"/>
    <property type="project" value="InterPro"/>
</dbReference>
<comment type="caution">
    <text evidence="2">The sequence shown here is derived from an EMBL/GenBank/DDBJ whole genome shotgun (WGS) entry which is preliminary data.</text>
</comment>
<accession>A0A928VLG5</accession>
<evidence type="ECO:0000313" key="2">
    <source>
        <dbReference type="EMBL" id="MBE9029817.1"/>
    </source>
</evidence>
<dbReference type="PANTHER" id="PTHR30251:SF4">
    <property type="entry name" value="SLR1668 PROTEIN"/>
    <property type="match status" value="1"/>
</dbReference>
<dbReference type="Proteomes" id="UP000625316">
    <property type="component" value="Unassembled WGS sequence"/>
</dbReference>